<dbReference type="PANTHER" id="PTHR10762">
    <property type="entry name" value="DIPHTHAMIDE BIOSYNTHESIS PROTEIN"/>
    <property type="match status" value="1"/>
</dbReference>
<dbReference type="Gene3D" id="3.40.50.11860">
    <property type="entry name" value="Diphthamide synthesis DPH1/DPH2 domain 3"/>
    <property type="match status" value="1"/>
</dbReference>
<proteinExistence type="inferred from homology"/>
<feature type="region of interest" description="Disordered" evidence="9">
    <location>
        <begin position="146"/>
        <end position="171"/>
    </location>
</feature>
<feature type="region of interest" description="Disordered" evidence="9">
    <location>
        <begin position="404"/>
        <end position="478"/>
    </location>
</feature>
<dbReference type="Pfam" id="PF01866">
    <property type="entry name" value="Diphthamide_syn"/>
    <property type="match status" value="1"/>
</dbReference>
<dbReference type="Gene3D" id="3.40.50.11840">
    <property type="entry name" value="Diphthamide synthesis DPH1/DPH2 domain 1"/>
    <property type="match status" value="1"/>
</dbReference>
<evidence type="ECO:0000256" key="4">
    <source>
        <dbReference type="ARBA" id="ARBA00021914"/>
    </source>
</evidence>
<evidence type="ECO:0000256" key="3">
    <source>
        <dbReference type="ARBA" id="ARBA00006179"/>
    </source>
</evidence>
<evidence type="ECO:0000256" key="1">
    <source>
        <dbReference type="ARBA" id="ARBA00001966"/>
    </source>
</evidence>
<comment type="pathway">
    <text evidence="2 8">Protein modification; peptidyl-diphthamide biosynthesis.</text>
</comment>
<dbReference type="SFLD" id="SFLDS00032">
    <property type="entry name" value="Radical_SAM_3-amino-3-carboxyp"/>
    <property type="match status" value="1"/>
</dbReference>
<evidence type="ECO:0000313" key="11">
    <source>
        <dbReference type="Proteomes" id="UP001159427"/>
    </source>
</evidence>
<dbReference type="NCBIfam" id="TIGR00322">
    <property type="entry name" value="diphth2_R"/>
    <property type="match status" value="1"/>
</dbReference>
<keyword evidence="11" id="KW-1185">Reference proteome</keyword>
<evidence type="ECO:0000256" key="7">
    <source>
        <dbReference type="ARBA" id="ARBA00023014"/>
    </source>
</evidence>
<dbReference type="InterPro" id="IPR042265">
    <property type="entry name" value="DPH1/DPH2_3"/>
</dbReference>
<comment type="function">
    <text evidence="8">Required for the first step of diphthamide biosynthesis, a post-translational modification of histidine which occurs in elongation factor 2. DPH1 and DPH2 transfer a 3-amino-3-carboxypropyl (ACP) group from S-adenosyl-L-methionine (SAM) to a histidine residue, the reaction is assisted by a reduction system comprising DPH3 and a NADH-dependent reductase. Facilitates the reduction of the catalytic iron-sulfur cluster found in the DPH1 subunit.</text>
</comment>
<keyword evidence="6 8" id="KW-0408">Iron</keyword>
<feature type="compositionally biased region" description="Polar residues" evidence="9">
    <location>
        <begin position="406"/>
        <end position="425"/>
    </location>
</feature>
<dbReference type="PANTHER" id="PTHR10762:SF2">
    <property type="entry name" value="2-(3-AMINO-3-CARBOXYPROPYL)HISTIDINE SYNTHASE SUBUNIT 2"/>
    <property type="match status" value="1"/>
</dbReference>
<dbReference type="InterPro" id="IPR016435">
    <property type="entry name" value="DPH1/DPH2"/>
</dbReference>
<name>A0ABN8MR79_9CNID</name>
<feature type="compositionally biased region" description="Basic and acidic residues" evidence="9">
    <location>
        <begin position="463"/>
        <end position="472"/>
    </location>
</feature>
<gene>
    <name evidence="10" type="ORF">PEVE_00038304</name>
</gene>
<dbReference type="EMBL" id="CALNXI010000646">
    <property type="protein sequence ID" value="CAH3030646.1"/>
    <property type="molecule type" value="Genomic_DNA"/>
</dbReference>
<protein>
    <recommendedName>
        <fullName evidence="4 8">2-(3-amino-3-carboxypropyl)histidine synthase subunit 2</fullName>
    </recommendedName>
</protein>
<organism evidence="10 11">
    <name type="scientific">Porites evermanni</name>
    <dbReference type="NCBI Taxonomy" id="104178"/>
    <lineage>
        <taxon>Eukaryota</taxon>
        <taxon>Metazoa</taxon>
        <taxon>Cnidaria</taxon>
        <taxon>Anthozoa</taxon>
        <taxon>Hexacorallia</taxon>
        <taxon>Scleractinia</taxon>
        <taxon>Fungiina</taxon>
        <taxon>Poritidae</taxon>
        <taxon>Porites</taxon>
    </lineage>
</organism>
<feature type="non-terminal residue" evidence="10">
    <location>
        <position position="1"/>
    </location>
</feature>
<evidence type="ECO:0000256" key="2">
    <source>
        <dbReference type="ARBA" id="ARBA00005156"/>
    </source>
</evidence>
<accession>A0ABN8MR79</accession>
<feature type="compositionally biased region" description="Basic and acidic residues" evidence="9">
    <location>
        <begin position="154"/>
        <end position="171"/>
    </location>
</feature>
<dbReference type="Proteomes" id="UP001159427">
    <property type="component" value="Unassembled WGS sequence"/>
</dbReference>
<keyword evidence="5 8" id="KW-0479">Metal-binding</keyword>
<comment type="similarity">
    <text evidence="3 8">Belongs to the DPH1/DPH2 family. DPH2 subfamily.</text>
</comment>
<evidence type="ECO:0000256" key="9">
    <source>
        <dbReference type="SAM" id="MobiDB-lite"/>
    </source>
</evidence>
<keyword evidence="7 8" id="KW-0411">Iron-sulfur</keyword>
<evidence type="ECO:0000256" key="8">
    <source>
        <dbReference type="RuleBase" id="RU364133"/>
    </source>
</evidence>
<reference evidence="10 11" key="1">
    <citation type="submission" date="2022-05" db="EMBL/GenBank/DDBJ databases">
        <authorList>
            <consortium name="Genoscope - CEA"/>
            <person name="William W."/>
        </authorList>
    </citation>
    <scope>NUCLEOTIDE SEQUENCE [LARGE SCALE GENOMIC DNA]</scope>
</reference>
<evidence type="ECO:0000256" key="6">
    <source>
        <dbReference type="ARBA" id="ARBA00023004"/>
    </source>
</evidence>
<dbReference type="InterPro" id="IPR042263">
    <property type="entry name" value="DPH1/DPH2_1"/>
</dbReference>
<evidence type="ECO:0000313" key="10">
    <source>
        <dbReference type="EMBL" id="CAH3030646.1"/>
    </source>
</evidence>
<evidence type="ECO:0000256" key="5">
    <source>
        <dbReference type="ARBA" id="ARBA00022723"/>
    </source>
</evidence>
<comment type="cofactor">
    <cofactor evidence="1">
        <name>[4Fe-4S] cluster</name>
        <dbReference type="ChEBI" id="CHEBI:49883"/>
    </cofactor>
</comment>
<dbReference type="NCBIfam" id="TIGR00272">
    <property type="entry name" value="DPH2"/>
    <property type="match status" value="1"/>
</dbReference>
<sequence>EFLQVALQFPDSFLADSAAVTSLIENKTSKRAFVLADTSYGRSCFRLWEVHCMTFIRLYFVNFSFIRTRRLPVLHVFGKWPISIQHCSEQFRQMFPDPCVKVLVFCDVMYSHCIGELEKSIKGYYPNIIFSKLVYSTFENELKGENSADTTEMNEMHSVEGKGEQGDTKKPEKNYFNKFGREFRLPLETQLEDYSMFYIGGESLCLTNLMMFYNKCQFYSYDPITDVGRKEMVSVNKALMKRYYMIERAKDAQVIGIVVGTLGVADYLQSIERLKKVIKLAGKKSYLFVMGKLNVAKMANFMEIDVFVLVACPENTLIDSKEFYKPIVTPFEMELACIRDREWTGDYITDFSLENVQSQVSFQILTWLFVITQGTDQSSDSADVSLITGKLRVAYDSSKEDAVGHSSRSLVERNQGTTLSTQHHTSAAEYLSSRSWRGLEQKQGETPVTKAVEGRKGIAAGYTHEEELKQDSSESASS</sequence>
<comment type="caution">
    <text evidence="10">The sequence shown here is derived from an EMBL/GenBank/DDBJ whole genome shotgun (WGS) entry which is preliminary data.</text>
</comment>
<dbReference type="InterPro" id="IPR010014">
    <property type="entry name" value="DHP2"/>
</dbReference>